<reference evidence="1 2" key="2">
    <citation type="journal article" date="2019" name="G3 (Bethesda)">
        <title>Hybrid Assembly of the Genome of the Entomopathogenic Nematode Steinernema carpocapsae Identifies the X-Chromosome.</title>
        <authorList>
            <person name="Serra L."/>
            <person name="Macchietto M."/>
            <person name="Macias-Munoz A."/>
            <person name="McGill C.J."/>
            <person name="Rodriguez I.M."/>
            <person name="Rodriguez B."/>
            <person name="Murad R."/>
            <person name="Mortazavi A."/>
        </authorList>
    </citation>
    <scope>NUCLEOTIDE SEQUENCE [LARGE SCALE GENOMIC DNA]</scope>
    <source>
        <strain evidence="1 2">ALL</strain>
    </source>
</reference>
<comment type="caution">
    <text evidence="1">The sequence shown here is derived from an EMBL/GenBank/DDBJ whole genome shotgun (WGS) entry which is preliminary data.</text>
</comment>
<evidence type="ECO:0000313" key="2">
    <source>
        <dbReference type="Proteomes" id="UP000298663"/>
    </source>
</evidence>
<evidence type="ECO:0000313" key="1">
    <source>
        <dbReference type="EMBL" id="TMS39561.1"/>
    </source>
</evidence>
<dbReference type="EMBL" id="CM016762">
    <property type="protein sequence ID" value="TMS39561.1"/>
    <property type="molecule type" value="Genomic_DNA"/>
</dbReference>
<keyword evidence="2" id="KW-1185">Reference proteome</keyword>
<dbReference type="Proteomes" id="UP000298663">
    <property type="component" value="Chromosome X"/>
</dbReference>
<proteinExistence type="predicted"/>
<gene>
    <name evidence="1" type="ORF">L596_006066</name>
</gene>
<sequence>MCLRPHADEDACKTHAPHKTHTRLWARIATVVAHAFRCVWLKTHVSEIRRISMMLAWQDACVSNYGGL</sequence>
<accession>A0A4U8V128</accession>
<dbReference type="EMBL" id="AZBU02000001">
    <property type="protein sequence ID" value="TMS39561.1"/>
    <property type="molecule type" value="Genomic_DNA"/>
</dbReference>
<protein>
    <submittedName>
        <fullName evidence="1">Uncharacterized protein</fullName>
    </submittedName>
</protein>
<name>A0A4U8V128_STECR</name>
<reference evidence="1 2" key="1">
    <citation type="journal article" date="2015" name="Genome Biol.">
        <title>Comparative genomics of Steinernema reveals deeply conserved gene regulatory networks.</title>
        <authorList>
            <person name="Dillman A.R."/>
            <person name="Macchietto M."/>
            <person name="Porter C.F."/>
            <person name="Rogers A."/>
            <person name="Williams B."/>
            <person name="Antoshechkin I."/>
            <person name="Lee M.M."/>
            <person name="Goodwin Z."/>
            <person name="Lu X."/>
            <person name="Lewis E.E."/>
            <person name="Goodrich-Blair H."/>
            <person name="Stock S.P."/>
            <person name="Adams B.J."/>
            <person name="Sternberg P.W."/>
            <person name="Mortazavi A."/>
        </authorList>
    </citation>
    <scope>NUCLEOTIDE SEQUENCE [LARGE SCALE GENOMIC DNA]</scope>
    <source>
        <strain evidence="1 2">ALL</strain>
    </source>
</reference>
<dbReference type="AlphaFoldDB" id="A0A4U8V128"/>
<organism evidence="1 2">
    <name type="scientific">Steinernema carpocapsae</name>
    <name type="common">Entomopathogenic nematode</name>
    <dbReference type="NCBI Taxonomy" id="34508"/>
    <lineage>
        <taxon>Eukaryota</taxon>
        <taxon>Metazoa</taxon>
        <taxon>Ecdysozoa</taxon>
        <taxon>Nematoda</taxon>
        <taxon>Chromadorea</taxon>
        <taxon>Rhabditida</taxon>
        <taxon>Tylenchina</taxon>
        <taxon>Panagrolaimomorpha</taxon>
        <taxon>Strongyloidoidea</taxon>
        <taxon>Steinernematidae</taxon>
        <taxon>Steinernema</taxon>
    </lineage>
</organism>